<reference evidence="1 2" key="1">
    <citation type="submission" date="2018-02" db="EMBL/GenBank/DDBJ databases">
        <title>Complete genome sequence of Streptomyces dengpaensis, the producer of angucyclines.</title>
        <authorList>
            <person name="Yumei L."/>
        </authorList>
    </citation>
    <scope>NUCLEOTIDE SEQUENCE [LARGE SCALE GENOMIC DNA]</scope>
    <source>
        <strain evidence="1 2">XZHG99</strain>
    </source>
</reference>
<name>A0ABM6SNU4_9ACTN</name>
<proteinExistence type="predicted"/>
<organism evidence="1 2">
    <name type="scientific">Streptomyces dengpaensis</name>
    <dbReference type="NCBI Taxonomy" id="2049881"/>
    <lineage>
        <taxon>Bacteria</taxon>
        <taxon>Bacillati</taxon>
        <taxon>Actinomycetota</taxon>
        <taxon>Actinomycetes</taxon>
        <taxon>Kitasatosporales</taxon>
        <taxon>Streptomycetaceae</taxon>
        <taxon>Streptomyces</taxon>
    </lineage>
</organism>
<accession>A0ABM6SNU4</accession>
<evidence type="ECO:0000313" key="1">
    <source>
        <dbReference type="EMBL" id="AVH56346.1"/>
    </source>
</evidence>
<dbReference type="EMBL" id="CP026652">
    <property type="protein sequence ID" value="AVH56346.1"/>
    <property type="molecule type" value="Genomic_DNA"/>
</dbReference>
<protein>
    <submittedName>
        <fullName evidence="1">Uncharacterized protein</fullName>
    </submittedName>
</protein>
<dbReference type="Proteomes" id="UP000238413">
    <property type="component" value="Chromosome"/>
</dbReference>
<keyword evidence="2" id="KW-1185">Reference proteome</keyword>
<sequence>MTPPFTVCGIPGKARGSRTLLADTVEGDARAVAYNEVGARALKAREGDEHMAATLRVPCDGRPCEPGRPAPERAGVYGRLAARLGRRPLS</sequence>
<dbReference type="RefSeq" id="WP_099504743.1">
    <property type="nucleotide sequence ID" value="NZ_CP026652.1"/>
</dbReference>
<evidence type="ECO:0000313" key="2">
    <source>
        <dbReference type="Proteomes" id="UP000238413"/>
    </source>
</evidence>
<gene>
    <name evidence="1" type="ORF">C4B68_11810</name>
</gene>